<feature type="region of interest" description="Disordered" evidence="1">
    <location>
        <begin position="219"/>
        <end position="239"/>
    </location>
</feature>
<evidence type="ECO:0000313" key="3">
    <source>
        <dbReference type="EMBL" id="TFJ87691.1"/>
    </source>
</evidence>
<gene>
    <name evidence="3" type="ORF">NSK_001041</name>
</gene>
<feature type="compositionally biased region" description="Low complexity" evidence="1">
    <location>
        <begin position="41"/>
        <end position="60"/>
    </location>
</feature>
<accession>A0A4D9D7K6</accession>
<evidence type="ECO:0000256" key="2">
    <source>
        <dbReference type="SAM" id="Phobius"/>
    </source>
</evidence>
<keyword evidence="2" id="KW-0472">Membrane</keyword>
<protein>
    <submittedName>
        <fullName evidence="3">Uncharacterized protein</fullName>
    </submittedName>
</protein>
<dbReference type="PANTHER" id="PTHR38894:SF1">
    <property type="entry name" value="TRANSMEMBRANE PROTEIN"/>
    <property type="match status" value="1"/>
</dbReference>
<feature type="transmembrane region" description="Helical" evidence="2">
    <location>
        <begin position="143"/>
        <end position="172"/>
    </location>
</feature>
<evidence type="ECO:0000313" key="4">
    <source>
        <dbReference type="Proteomes" id="UP000355283"/>
    </source>
</evidence>
<comment type="caution">
    <text evidence="3">The sequence shown here is derived from an EMBL/GenBank/DDBJ whole genome shotgun (WGS) entry which is preliminary data.</text>
</comment>
<feature type="region of interest" description="Disordered" evidence="1">
    <location>
        <begin position="1"/>
        <end position="60"/>
    </location>
</feature>
<dbReference type="EMBL" id="SDOX01000005">
    <property type="protein sequence ID" value="TFJ87691.1"/>
    <property type="molecule type" value="Genomic_DNA"/>
</dbReference>
<keyword evidence="2" id="KW-0812">Transmembrane</keyword>
<feature type="compositionally biased region" description="Gly residues" evidence="1">
    <location>
        <begin position="226"/>
        <end position="239"/>
    </location>
</feature>
<dbReference type="AlphaFoldDB" id="A0A4D9D7K6"/>
<feature type="transmembrane region" description="Helical" evidence="2">
    <location>
        <begin position="88"/>
        <end position="110"/>
    </location>
</feature>
<evidence type="ECO:0000256" key="1">
    <source>
        <dbReference type="SAM" id="MobiDB-lite"/>
    </source>
</evidence>
<dbReference type="Proteomes" id="UP000355283">
    <property type="component" value="Unassembled WGS sequence"/>
</dbReference>
<sequence length="239" mass="24233">MSGSGEVNPFATQSGGDGGPGAGRNRPPSPPRADEPAWLNASAASPPSTAAPPSSHVPIQPATLQPQAATQPQPPSGQTPPLVIYMRVANFALCILMSAAAVLTVIVPAGATPASWVLAFYVLVAKHIANNFGFLYDAKSRATFLIFVGVLCFSLGITGKVAGAAMIANALFNTVVLCKYPQYATNAPTTTAEQEAAQFMQRNPGLARKVGGAMINAAGSQPAAQGGSGGGGTRGSSWI</sequence>
<organism evidence="3 4">
    <name type="scientific">Nannochloropsis salina CCMP1776</name>
    <dbReference type="NCBI Taxonomy" id="1027361"/>
    <lineage>
        <taxon>Eukaryota</taxon>
        <taxon>Sar</taxon>
        <taxon>Stramenopiles</taxon>
        <taxon>Ochrophyta</taxon>
        <taxon>Eustigmatophyceae</taxon>
        <taxon>Eustigmatales</taxon>
        <taxon>Monodopsidaceae</taxon>
        <taxon>Microchloropsis</taxon>
        <taxon>Microchloropsis salina</taxon>
    </lineage>
</organism>
<feature type="transmembrane region" description="Helical" evidence="2">
    <location>
        <begin position="116"/>
        <end position="136"/>
    </location>
</feature>
<dbReference type="OrthoDB" id="203284at2759"/>
<proteinExistence type="predicted"/>
<keyword evidence="4" id="KW-1185">Reference proteome</keyword>
<dbReference type="PANTHER" id="PTHR38894">
    <property type="entry name" value="TRANSMEMBRANE PROTEIN"/>
    <property type="match status" value="1"/>
</dbReference>
<name>A0A4D9D7K6_9STRA</name>
<reference evidence="3 4" key="1">
    <citation type="submission" date="2019-01" db="EMBL/GenBank/DDBJ databases">
        <title>Nuclear Genome Assembly of the Microalgal Biofuel strain Nannochloropsis salina CCMP1776.</title>
        <authorList>
            <person name="Hovde B."/>
        </authorList>
    </citation>
    <scope>NUCLEOTIDE SEQUENCE [LARGE SCALE GENOMIC DNA]</scope>
    <source>
        <strain evidence="3 4">CCMP1776</strain>
    </source>
</reference>
<keyword evidence="2" id="KW-1133">Transmembrane helix</keyword>
<feature type="compositionally biased region" description="Polar residues" evidence="1">
    <location>
        <begin position="1"/>
        <end position="14"/>
    </location>
</feature>